<dbReference type="RefSeq" id="WP_390313719.1">
    <property type="nucleotide sequence ID" value="NZ_JBHSPB010000001.1"/>
</dbReference>
<organism evidence="1 2">
    <name type="scientific">Streptomyces gamaensis</name>
    <dbReference type="NCBI Taxonomy" id="1763542"/>
    <lineage>
        <taxon>Bacteria</taxon>
        <taxon>Bacillati</taxon>
        <taxon>Actinomycetota</taxon>
        <taxon>Actinomycetes</taxon>
        <taxon>Kitasatosporales</taxon>
        <taxon>Streptomycetaceae</taxon>
        <taxon>Streptomyces</taxon>
    </lineage>
</organism>
<dbReference type="Gene3D" id="3.10.310.10">
    <property type="entry name" value="Diaminopimelate Epimerase, Chain A, domain 1"/>
    <property type="match status" value="1"/>
</dbReference>
<reference evidence="2" key="1">
    <citation type="journal article" date="2019" name="Int. J. Syst. Evol. Microbiol.">
        <title>The Global Catalogue of Microorganisms (GCM) 10K type strain sequencing project: providing services to taxonomists for standard genome sequencing and annotation.</title>
        <authorList>
            <consortium name="The Broad Institute Genomics Platform"/>
            <consortium name="The Broad Institute Genome Sequencing Center for Infectious Disease"/>
            <person name="Wu L."/>
            <person name="Ma J."/>
        </authorList>
    </citation>
    <scope>NUCLEOTIDE SEQUENCE [LARGE SCALE GENOMIC DNA]</scope>
    <source>
        <strain evidence="2">CGMCC 4.7304</strain>
    </source>
</reference>
<dbReference type="EMBL" id="JBHSPB010000001">
    <property type="protein sequence ID" value="MFC5718742.1"/>
    <property type="molecule type" value="Genomic_DNA"/>
</dbReference>
<dbReference type="InterPro" id="IPR003719">
    <property type="entry name" value="Phenazine_PhzF-like"/>
</dbReference>
<name>A0ABW0YSD2_9ACTN</name>
<gene>
    <name evidence="1" type="ORF">ACFP1Z_00930</name>
</gene>
<accession>A0ABW0YSD2</accession>
<keyword evidence="2" id="KW-1185">Reference proteome</keyword>
<comment type="caution">
    <text evidence="1">The sequence shown here is derived from an EMBL/GenBank/DDBJ whole genome shotgun (WGS) entry which is preliminary data.</text>
</comment>
<dbReference type="Pfam" id="PF02567">
    <property type="entry name" value="PhzC-PhzF"/>
    <property type="match status" value="1"/>
</dbReference>
<sequence length="221" mass="23634">MGEAQVLRVFTGPDGTGGNPLGVVRDGAAVPDADARQRLAARLGFSETVFIDDPDRGKVDIRTPSTRLPFAGHPLVGAAWLLRRYGHGAGTLRPPAGEVPVRFTADGDVWIRCRARWATGRVMRQYPSPAEVDALPAPPPGEGWLYAWAWQDEAAGAVRARGFPRRGDGVTEDEATGAAAVTLTAGLRRGLDIRQGAGSRLRTRYAEDGWVELGGTVALER</sequence>
<protein>
    <submittedName>
        <fullName evidence="1">PhzF family phenazine biosynthesis protein</fullName>
    </submittedName>
</protein>
<proteinExistence type="predicted"/>
<dbReference type="Proteomes" id="UP001596083">
    <property type="component" value="Unassembled WGS sequence"/>
</dbReference>
<dbReference type="SUPFAM" id="SSF54506">
    <property type="entry name" value="Diaminopimelate epimerase-like"/>
    <property type="match status" value="1"/>
</dbReference>
<evidence type="ECO:0000313" key="2">
    <source>
        <dbReference type="Proteomes" id="UP001596083"/>
    </source>
</evidence>
<evidence type="ECO:0000313" key="1">
    <source>
        <dbReference type="EMBL" id="MFC5718742.1"/>
    </source>
</evidence>